<dbReference type="NCBIfam" id="NF006687">
    <property type="entry name" value="PRK09234.1"/>
    <property type="match status" value="1"/>
</dbReference>
<accession>A0A3G2JF08</accession>
<evidence type="ECO:0000256" key="12">
    <source>
        <dbReference type="ARBA" id="ARBA00022723"/>
    </source>
</evidence>
<dbReference type="SFLD" id="SFLDG01388">
    <property type="entry name" value="7_8-didemethyl-8-hydroxy-5-dea"/>
    <property type="match status" value="2"/>
</dbReference>
<dbReference type="InterPro" id="IPR058240">
    <property type="entry name" value="rSAM_sf"/>
</dbReference>
<evidence type="ECO:0000256" key="13">
    <source>
        <dbReference type="ARBA" id="ARBA00023004"/>
    </source>
</evidence>
<evidence type="ECO:0000259" key="19">
    <source>
        <dbReference type="PROSITE" id="PS51918"/>
    </source>
</evidence>
<dbReference type="EC" id="4.3.1.32" evidence="6"/>
<protein>
    <recommendedName>
        <fullName evidence="8">FO synthase</fullName>
        <ecNumber evidence="7">2.5.1.147</ecNumber>
        <ecNumber evidence="6">4.3.1.32</ecNumber>
    </recommendedName>
</protein>
<dbReference type="CDD" id="cd01335">
    <property type="entry name" value="Radical_SAM"/>
    <property type="match status" value="2"/>
</dbReference>
<evidence type="ECO:0000256" key="8">
    <source>
        <dbReference type="ARBA" id="ARBA00022220"/>
    </source>
</evidence>
<dbReference type="InterPro" id="IPR045567">
    <property type="entry name" value="CofH/MnqC-like_C"/>
</dbReference>
<feature type="domain" description="Radical SAM core" evidence="19">
    <location>
        <begin position="69"/>
        <end position="319"/>
    </location>
</feature>
<evidence type="ECO:0000313" key="20">
    <source>
        <dbReference type="EMBL" id="AYN40804.1"/>
    </source>
</evidence>
<keyword evidence="12" id="KW-0479">Metal-binding</keyword>
<dbReference type="UniPathway" id="UPA00072"/>
<dbReference type="AlphaFoldDB" id="A0A3G2JF08"/>
<evidence type="ECO:0000256" key="6">
    <source>
        <dbReference type="ARBA" id="ARBA00012126"/>
    </source>
</evidence>
<feature type="compositionally biased region" description="Basic and acidic residues" evidence="18">
    <location>
        <begin position="839"/>
        <end position="853"/>
    </location>
</feature>
<evidence type="ECO:0000256" key="15">
    <source>
        <dbReference type="ARBA" id="ARBA00023239"/>
    </source>
</evidence>
<dbReference type="FunFam" id="3.20.20.70:FF:000134">
    <property type="entry name" value="7,8-didemethyl-8-hydroxy-5-deazariboflavin synthase"/>
    <property type="match status" value="1"/>
</dbReference>
<evidence type="ECO:0000256" key="1">
    <source>
        <dbReference type="ARBA" id="ARBA00001966"/>
    </source>
</evidence>
<evidence type="ECO:0000256" key="2">
    <source>
        <dbReference type="ARBA" id="ARBA00003692"/>
    </source>
</evidence>
<dbReference type="KEGG" id="sdd:D9753_20105"/>
<dbReference type="EMBL" id="CP033073">
    <property type="protein sequence ID" value="AYN40804.1"/>
    <property type="molecule type" value="Genomic_DNA"/>
</dbReference>
<evidence type="ECO:0000256" key="11">
    <source>
        <dbReference type="ARBA" id="ARBA00022691"/>
    </source>
</evidence>
<evidence type="ECO:0000256" key="3">
    <source>
        <dbReference type="ARBA" id="ARBA00004712"/>
    </source>
</evidence>
<keyword evidence="10 20" id="KW-0808">Transferase</keyword>
<evidence type="ECO:0000256" key="16">
    <source>
        <dbReference type="ARBA" id="ARBA00048468"/>
    </source>
</evidence>
<dbReference type="Pfam" id="PF19288">
    <property type="entry name" value="CofH_C"/>
    <property type="match status" value="1"/>
</dbReference>
<dbReference type="NCBIfam" id="NF004884">
    <property type="entry name" value="PRK06245.1"/>
    <property type="match status" value="1"/>
</dbReference>
<feature type="region of interest" description="Disordered" evidence="18">
    <location>
        <begin position="830"/>
        <end position="853"/>
    </location>
</feature>
<dbReference type="SMART" id="SM00729">
    <property type="entry name" value="Elp3"/>
    <property type="match status" value="2"/>
</dbReference>
<comment type="catalytic activity">
    <reaction evidence="17">
        <text>5-amino-5-(4-hydroxybenzyl)-6-(D-ribitylimino)-5,6-dihydrouracil + S-adenosyl-L-methionine = 7,8-didemethyl-8-hydroxy-5-deazariboflavin + 5'-deoxyadenosine + L-methionine + NH4(+) + H(+)</text>
        <dbReference type="Rhea" id="RHEA:55204"/>
        <dbReference type="ChEBI" id="CHEBI:15378"/>
        <dbReference type="ChEBI" id="CHEBI:17319"/>
        <dbReference type="ChEBI" id="CHEBI:28938"/>
        <dbReference type="ChEBI" id="CHEBI:57844"/>
        <dbReference type="ChEBI" id="CHEBI:59789"/>
        <dbReference type="ChEBI" id="CHEBI:59904"/>
        <dbReference type="ChEBI" id="CHEBI:85936"/>
        <dbReference type="EC" id="4.3.1.32"/>
    </reaction>
</comment>
<dbReference type="OrthoDB" id="9802027at2"/>
<organism evidence="20 21">
    <name type="scientific">Streptomyces dangxiongensis</name>
    <dbReference type="NCBI Taxonomy" id="1442032"/>
    <lineage>
        <taxon>Bacteria</taxon>
        <taxon>Bacillati</taxon>
        <taxon>Actinomycetota</taxon>
        <taxon>Actinomycetes</taxon>
        <taxon>Kitasatosporales</taxon>
        <taxon>Streptomycetaceae</taxon>
        <taxon>Streptomyces</taxon>
    </lineage>
</organism>
<dbReference type="InterPro" id="IPR020050">
    <property type="entry name" value="FO_synthase_su2"/>
</dbReference>
<evidence type="ECO:0000256" key="4">
    <source>
        <dbReference type="ARBA" id="ARBA00010051"/>
    </source>
</evidence>
<dbReference type="InterPro" id="IPR019939">
    <property type="entry name" value="CofG_family"/>
</dbReference>
<evidence type="ECO:0000256" key="14">
    <source>
        <dbReference type="ARBA" id="ARBA00023014"/>
    </source>
</evidence>
<dbReference type="Pfam" id="PF04055">
    <property type="entry name" value="Radical_SAM"/>
    <property type="match status" value="2"/>
</dbReference>
<evidence type="ECO:0000256" key="9">
    <source>
        <dbReference type="ARBA" id="ARBA00022485"/>
    </source>
</evidence>
<keyword evidence="21" id="KW-1185">Reference proteome</keyword>
<dbReference type="PROSITE" id="PS51918">
    <property type="entry name" value="RADICAL_SAM"/>
    <property type="match status" value="2"/>
</dbReference>
<comment type="cofactor">
    <cofactor evidence="1">
        <name>[4Fe-4S] cluster</name>
        <dbReference type="ChEBI" id="CHEBI:49883"/>
    </cofactor>
</comment>
<evidence type="ECO:0000256" key="17">
    <source>
        <dbReference type="ARBA" id="ARBA00048974"/>
    </source>
</evidence>
<dbReference type="NCBIfam" id="TIGR00423">
    <property type="entry name" value="CofH family radical SAM protein"/>
    <property type="match status" value="1"/>
</dbReference>
<dbReference type="SFLD" id="SFLDF00343">
    <property type="entry name" value="aminofutalosine_synthase_(mqnE"/>
    <property type="match status" value="1"/>
</dbReference>
<evidence type="ECO:0000256" key="7">
    <source>
        <dbReference type="ARBA" id="ARBA00012289"/>
    </source>
</evidence>
<evidence type="ECO:0000256" key="10">
    <source>
        <dbReference type="ARBA" id="ARBA00022679"/>
    </source>
</evidence>
<dbReference type="InterPro" id="IPR007197">
    <property type="entry name" value="rSAM"/>
</dbReference>
<comment type="similarity">
    <text evidence="4">In the C-terminal section; belongs to the radical SAM superfamily. CofH family.</text>
</comment>
<evidence type="ECO:0000256" key="18">
    <source>
        <dbReference type="SAM" id="MobiDB-lite"/>
    </source>
</evidence>
<dbReference type="HAMAP" id="MF_01612">
    <property type="entry name" value="FO_synth_sub2"/>
    <property type="match status" value="1"/>
</dbReference>
<evidence type="ECO:0000313" key="21">
    <source>
        <dbReference type="Proteomes" id="UP000268329"/>
    </source>
</evidence>
<dbReference type="GO" id="GO:0141093">
    <property type="term" value="F:5-amino-6-(D-ribitylamino)uracil--L-tyrosine 4-hydroxyphenyl transferase activity"/>
    <property type="evidence" value="ECO:0007669"/>
    <property type="project" value="UniProtKB-EC"/>
</dbReference>
<dbReference type="InterPro" id="IPR013785">
    <property type="entry name" value="Aldolase_TIM"/>
</dbReference>
<proteinExistence type="inferred from homology"/>
<dbReference type="GO" id="GO:0051539">
    <property type="term" value="F:4 iron, 4 sulfur cluster binding"/>
    <property type="evidence" value="ECO:0007669"/>
    <property type="project" value="UniProtKB-KW"/>
</dbReference>
<dbReference type="Proteomes" id="UP000268329">
    <property type="component" value="Chromosome"/>
</dbReference>
<keyword evidence="14" id="KW-0411">Iron-sulfur</keyword>
<dbReference type="NCBIfam" id="TIGR03550">
    <property type="entry name" value="F420_cofG"/>
    <property type="match status" value="1"/>
</dbReference>
<dbReference type="InterPro" id="IPR019940">
    <property type="entry name" value="CofH_family"/>
</dbReference>
<dbReference type="InterPro" id="IPR034405">
    <property type="entry name" value="F420"/>
</dbReference>
<comment type="catalytic activity">
    <reaction evidence="16">
        <text>5-amino-6-(D-ribitylamino)uracil + L-tyrosine + S-adenosyl-L-methionine = 5-amino-5-(4-hydroxybenzyl)-6-(D-ribitylimino)-5,6-dihydrouracil + 2-iminoacetate + 5'-deoxyadenosine + L-methionine + H(+)</text>
        <dbReference type="Rhea" id="RHEA:55200"/>
        <dbReference type="ChEBI" id="CHEBI:15378"/>
        <dbReference type="ChEBI" id="CHEBI:15934"/>
        <dbReference type="ChEBI" id="CHEBI:17319"/>
        <dbReference type="ChEBI" id="CHEBI:57844"/>
        <dbReference type="ChEBI" id="CHEBI:58315"/>
        <dbReference type="ChEBI" id="CHEBI:59789"/>
        <dbReference type="ChEBI" id="CHEBI:77846"/>
        <dbReference type="ChEBI" id="CHEBI:85936"/>
        <dbReference type="EC" id="2.5.1.147"/>
    </reaction>
</comment>
<comment type="pathway">
    <text evidence="3">Cofactor biosynthesis; coenzyme F0 biosynthesis.</text>
</comment>
<evidence type="ECO:0000256" key="5">
    <source>
        <dbReference type="ARBA" id="ARBA00010826"/>
    </source>
</evidence>
<feature type="domain" description="Radical SAM core" evidence="19">
    <location>
        <begin position="528"/>
        <end position="766"/>
    </location>
</feature>
<keyword evidence="15" id="KW-0456">Lyase</keyword>
<dbReference type="EC" id="2.5.1.147" evidence="7"/>
<keyword evidence="9" id="KW-0004">4Fe-4S</keyword>
<dbReference type="SUPFAM" id="SSF102114">
    <property type="entry name" value="Radical SAM enzymes"/>
    <property type="match status" value="2"/>
</dbReference>
<gene>
    <name evidence="20" type="ORF">D9753_20105</name>
</gene>
<comment type="function">
    <text evidence="2">Catalyzes the radical-mediated synthesis of 7,8-didemethyl-8-hydroxy-5-deazariboflavin (FO) from 5-amino-6-(D-ribitylamino)uracil and L-tyrosine.</text>
</comment>
<keyword evidence="11" id="KW-0949">S-adenosyl-L-methionine</keyword>
<dbReference type="SFLD" id="SFLDG01064">
    <property type="entry name" value="F420__menaquinone_cofactor_bio"/>
    <property type="match status" value="2"/>
</dbReference>
<dbReference type="SFLD" id="SFLDS00029">
    <property type="entry name" value="Radical_SAM"/>
    <property type="match status" value="2"/>
</dbReference>
<dbReference type="HAMAP" id="MF_01611">
    <property type="entry name" value="FO_synth_sub1"/>
    <property type="match status" value="1"/>
</dbReference>
<name>A0A3G2JF08_9ACTN</name>
<dbReference type="PANTHER" id="PTHR43076">
    <property type="entry name" value="FO SYNTHASE (COFH)"/>
    <property type="match status" value="1"/>
</dbReference>
<dbReference type="Gene3D" id="3.20.20.70">
    <property type="entry name" value="Aldolase class I"/>
    <property type="match status" value="2"/>
</dbReference>
<dbReference type="SFLD" id="SFLDF00294">
    <property type="entry name" value="7_8-didemethyl-8-hydroxy-5-dea"/>
    <property type="match status" value="1"/>
</dbReference>
<dbReference type="SFLD" id="SFLDG01389">
    <property type="entry name" value="menaquinone_synthsis_involved"/>
    <property type="match status" value="1"/>
</dbReference>
<dbReference type="GO" id="GO:0044689">
    <property type="term" value="F:7,8-didemethyl-8-hydroxy-5-deazariboflavin synthase activity"/>
    <property type="evidence" value="ECO:0007669"/>
    <property type="project" value="UniProtKB-EC"/>
</dbReference>
<dbReference type="GO" id="GO:0046872">
    <property type="term" value="F:metal ion binding"/>
    <property type="evidence" value="ECO:0007669"/>
    <property type="project" value="UniProtKB-KW"/>
</dbReference>
<dbReference type="NCBIfam" id="NF005609">
    <property type="entry name" value="PRK07360.1"/>
    <property type="match status" value="1"/>
</dbReference>
<keyword evidence="13" id="KW-0408">Iron</keyword>
<reference evidence="20 21" key="1">
    <citation type="submission" date="2018-10" db="EMBL/GenBank/DDBJ databases">
        <title>The genome of Streptomyces dangxiongensis Z022.</title>
        <authorList>
            <person name="Zhang B."/>
        </authorList>
    </citation>
    <scope>NUCLEOTIDE SEQUENCE [LARGE SCALE GENOMIC DNA]</scope>
    <source>
        <strain evidence="20 21">Z022</strain>
    </source>
</reference>
<dbReference type="NCBIfam" id="TIGR03551">
    <property type="entry name" value="F420_cofH"/>
    <property type="match status" value="1"/>
</dbReference>
<dbReference type="RefSeq" id="WP_121788253.1">
    <property type="nucleotide sequence ID" value="NZ_CP033073.1"/>
</dbReference>
<dbReference type="InterPro" id="IPR006638">
    <property type="entry name" value="Elp3/MiaA/NifB-like_rSAM"/>
</dbReference>
<comment type="similarity">
    <text evidence="5">In the N-terminal section; belongs to the radical SAM superfamily. CofG family.</text>
</comment>
<sequence length="861" mass="93845">MTTSATPGTGPTENSMRRALKRARDGVALDVAEAAVLLQARGEALTGLAASAARVRDAGLEAAGRPGVITYSKSVFVPLTRLCRDRCHYCTFATVPGRLRREGHGMFMSPDEVLDIARKGAALGCKEALITLGDKPEDRWPEAREWLDAHGYDDTIAYVRAVSIRILEETGLLPHLNPGVMSWTDFQRLKPVAPSMGMMLETTATRLWSEPGGPHHGSPDKEPAVRLRVLEDAGRSSVPFTSGLLIGIGETYEERAESLFALRKVARAHHGIQELIIQNFRAKPDTAMRGMPDAELDDLVATVAVARHIMGATACLQAPPNLVDSEYERLIGAGIDDWGGVSPLTIDHVNPERPWPQIEELARRSRAAGFELRERLCVYPEFVRRGEPWLDPRLRPHVSALADPATGLARPDAVVEGRPWQEPDEAFTATGRTDLHTSIDTEGRTADRRGDFDEVYGDWEALREAAAPGMAPQRIDADVRGALRTAADDPTRLTDAEALALFHADGPALDALCRVADDVRRTVVGDDVTYIVTRNINFTNVCYTGCRFCAFAQRRTDADAYTLSLEQVADRAQQAWDVGAVEVCMQGGIHPDLPGTAYFDIARAVKERVPGMHVHAFSPMEVVNGASRTGMSVREWLTAAKEAGLDSVPGTAAEILDDEVRWVLTKGKLPTATWIEVITTAHELGIRSSSTMMYGHVDQPRHWLGHLRTLAGIQRETGGFTEFVTLPFIHTNAPVYLAGIARPGPTTRDNRAVTAMARLLLHPWIPNIQTSWVKLGTEGAAEMLRSGANDLGGTLMEETISRMAGSSYGSYKSVRDLVAVAEAAGRPAKPRTTLYGEVPGERRRAAEASDGHLPELLPVLD</sequence>
<dbReference type="SFLD" id="SFLDF00293">
    <property type="entry name" value="((2_3_4_5-tetrahydroxypentyl)a"/>
    <property type="match status" value="1"/>
</dbReference>
<dbReference type="PANTHER" id="PTHR43076:SF1">
    <property type="entry name" value="LIPOYL SYNTHASE 2"/>
    <property type="match status" value="1"/>
</dbReference>